<dbReference type="Pfam" id="PF00176">
    <property type="entry name" value="SNF2-rel_dom"/>
    <property type="match status" value="1"/>
</dbReference>
<dbReference type="InterPro" id="IPR038718">
    <property type="entry name" value="SNF2-like_sf"/>
</dbReference>
<evidence type="ECO:0000313" key="4">
    <source>
        <dbReference type="Proteomes" id="UP000679779"/>
    </source>
</evidence>
<protein>
    <submittedName>
        <fullName evidence="3">DEAD/DEAH box helicase</fullName>
    </submittedName>
</protein>
<dbReference type="InterPro" id="IPR027417">
    <property type="entry name" value="P-loop_NTPase"/>
</dbReference>
<dbReference type="GO" id="GO:0005524">
    <property type="term" value="F:ATP binding"/>
    <property type="evidence" value="ECO:0007669"/>
    <property type="project" value="InterPro"/>
</dbReference>
<dbReference type="GO" id="GO:0004386">
    <property type="term" value="F:helicase activity"/>
    <property type="evidence" value="ECO:0007669"/>
    <property type="project" value="UniProtKB-KW"/>
</dbReference>
<evidence type="ECO:0000256" key="1">
    <source>
        <dbReference type="ARBA" id="ARBA00022801"/>
    </source>
</evidence>
<gene>
    <name evidence="3" type="ORF">J2TS6_55050</name>
</gene>
<proteinExistence type="predicted"/>
<dbReference type="InterPro" id="IPR000330">
    <property type="entry name" value="SNF2_N"/>
</dbReference>
<dbReference type="SUPFAM" id="SSF52540">
    <property type="entry name" value="P-loop containing nucleoside triphosphate hydrolases"/>
    <property type="match status" value="2"/>
</dbReference>
<dbReference type="Proteomes" id="UP000679779">
    <property type="component" value="Unassembled WGS sequence"/>
</dbReference>
<accession>A0A919XMA9</accession>
<dbReference type="Pfam" id="PF00271">
    <property type="entry name" value="Helicase_C"/>
    <property type="match status" value="1"/>
</dbReference>
<dbReference type="GO" id="GO:0016787">
    <property type="term" value="F:hydrolase activity"/>
    <property type="evidence" value="ECO:0007669"/>
    <property type="project" value="UniProtKB-KW"/>
</dbReference>
<reference evidence="3" key="1">
    <citation type="submission" date="2021-03" db="EMBL/GenBank/DDBJ databases">
        <title>Antimicrobial resistance genes in bacteria isolated from Japanese honey, and their potential for conferring macrolide and lincosamide resistance in the American foulbrood pathogen Paenibacillus larvae.</title>
        <authorList>
            <person name="Okamoto M."/>
            <person name="Kumagai M."/>
            <person name="Kanamori H."/>
            <person name="Takamatsu D."/>
        </authorList>
    </citation>
    <scope>NUCLEOTIDE SEQUENCE</scope>
    <source>
        <strain evidence="3">J2TS6</strain>
    </source>
</reference>
<dbReference type="RefSeq" id="WP_212958814.1">
    <property type="nucleotide sequence ID" value="NZ_BORQ01000009.1"/>
</dbReference>
<dbReference type="InterPro" id="IPR001650">
    <property type="entry name" value="Helicase_C-like"/>
</dbReference>
<keyword evidence="1" id="KW-0378">Hydrolase</keyword>
<dbReference type="Gene3D" id="3.40.50.10810">
    <property type="entry name" value="Tandem AAA-ATPase domain"/>
    <property type="match status" value="1"/>
</dbReference>
<sequence length="466" mass="53069">MNATAPAVSDRKRFVPHDYQRYCINRLLADEALGLFLDMGLGKTVITLTAINDLKYNRFAIRRALVIAPKKVAEATWSNEASKWQHLQHLRIVPVLGNQQKRIRALNTPGDIWVINRDNVAWLVEYYRNAWPFDMVVIDELSSFKNHQAKRFKVLTWVRPHIKRIVGLTGTPAPNGLLDLWAQVNLLDQGQRLEKRITHYREKYFEHNYNGFGYTAKPGADDVIQRKIADLCICMKAEDYLELPDAITNIIPVVLDDKALKQYKQMEKDLLLELDDDTEITATSAAVLTGKLLQLCNGTLYDEDRNVHEIHDCKIEAFMELIEQLNGKPALVFYSYQHDLVRIQKALEKSGLRVRELKTPQDQLDWNAGQIDILLAHPASAAYGLNLQDGGNHVIWFGLNWSLELYEQANGRLHRQGQKQKVILHHLVVQGGADEDVMAALESKATTQNKLLEALKVRADKVKSGG</sequence>
<feature type="domain" description="Helicase ATP-binding" evidence="2">
    <location>
        <begin position="24"/>
        <end position="190"/>
    </location>
</feature>
<dbReference type="AlphaFoldDB" id="A0A919XMA9"/>
<dbReference type="PANTHER" id="PTHR10799">
    <property type="entry name" value="SNF2/RAD54 HELICASE FAMILY"/>
    <property type="match status" value="1"/>
</dbReference>
<keyword evidence="4" id="KW-1185">Reference proteome</keyword>
<keyword evidence="3" id="KW-0347">Helicase</keyword>
<dbReference type="CDD" id="cd18793">
    <property type="entry name" value="SF2_C_SNF"/>
    <property type="match status" value="1"/>
</dbReference>
<dbReference type="InterPro" id="IPR049730">
    <property type="entry name" value="SNF2/RAD54-like_C"/>
</dbReference>
<keyword evidence="3" id="KW-0067">ATP-binding</keyword>
<dbReference type="Gene3D" id="3.40.50.300">
    <property type="entry name" value="P-loop containing nucleotide triphosphate hydrolases"/>
    <property type="match status" value="1"/>
</dbReference>
<name>A0A919XMA9_9BACL</name>
<comment type="caution">
    <text evidence="3">The sequence shown here is derived from an EMBL/GenBank/DDBJ whole genome shotgun (WGS) entry which is preliminary data.</text>
</comment>
<dbReference type="PROSITE" id="PS51192">
    <property type="entry name" value="HELICASE_ATP_BIND_1"/>
    <property type="match status" value="1"/>
</dbReference>
<dbReference type="SMART" id="SM00487">
    <property type="entry name" value="DEXDc"/>
    <property type="match status" value="1"/>
</dbReference>
<evidence type="ECO:0000259" key="2">
    <source>
        <dbReference type="PROSITE" id="PS51192"/>
    </source>
</evidence>
<organism evidence="3 4">
    <name type="scientific">Paenibacillus albilobatus</name>
    <dbReference type="NCBI Taxonomy" id="2716884"/>
    <lineage>
        <taxon>Bacteria</taxon>
        <taxon>Bacillati</taxon>
        <taxon>Bacillota</taxon>
        <taxon>Bacilli</taxon>
        <taxon>Bacillales</taxon>
        <taxon>Paenibacillaceae</taxon>
        <taxon>Paenibacillus</taxon>
    </lineage>
</organism>
<dbReference type="EMBL" id="BORQ01000009">
    <property type="protein sequence ID" value="GIO34364.1"/>
    <property type="molecule type" value="Genomic_DNA"/>
</dbReference>
<keyword evidence="3" id="KW-0547">Nucleotide-binding</keyword>
<evidence type="ECO:0000313" key="3">
    <source>
        <dbReference type="EMBL" id="GIO34364.1"/>
    </source>
</evidence>
<dbReference type="InterPro" id="IPR014001">
    <property type="entry name" value="Helicase_ATP-bd"/>
</dbReference>